<proteinExistence type="inferred from homology"/>
<keyword evidence="5" id="KW-1185">Reference proteome</keyword>
<dbReference type="Proteomes" id="UP000443843">
    <property type="component" value="Unassembled WGS sequence"/>
</dbReference>
<keyword evidence="3 4" id="KW-0808">Transferase</keyword>
<evidence type="ECO:0000313" key="4">
    <source>
        <dbReference type="EMBL" id="MWB76816.1"/>
    </source>
</evidence>
<keyword evidence="2" id="KW-0328">Glycosyltransferase</keyword>
<reference evidence="4 5" key="1">
    <citation type="submission" date="2019-11" db="EMBL/GenBank/DDBJ databases">
        <title>Pseudooceanicola pacifica sp. nov., isolated from deep-sea sediment of the Pacific Ocean.</title>
        <authorList>
            <person name="Lyu L."/>
        </authorList>
    </citation>
    <scope>NUCLEOTIDE SEQUENCE [LARGE SCALE GENOMIC DNA]</scope>
    <source>
        <strain evidence="4 5">216_PA32_1</strain>
    </source>
</reference>
<evidence type="ECO:0000313" key="5">
    <source>
        <dbReference type="Proteomes" id="UP000443843"/>
    </source>
</evidence>
<dbReference type="Gene3D" id="3.90.550.10">
    <property type="entry name" value="Spore Coat Polysaccharide Biosynthesis Protein SpsA, Chain A"/>
    <property type="match status" value="1"/>
</dbReference>
<dbReference type="EMBL" id="WNXQ01000001">
    <property type="protein sequence ID" value="MWB76816.1"/>
    <property type="molecule type" value="Genomic_DNA"/>
</dbReference>
<dbReference type="PANTHER" id="PTHR43179">
    <property type="entry name" value="RHAMNOSYLTRANSFERASE WBBL"/>
    <property type="match status" value="1"/>
</dbReference>
<sequence length="412" mass="45598">MTAPAVSVVVVSRARPDRLRLCLTGLSRLHYEPYEIVVVADAQGMAVLRDMGLEDEVKTVAFDEPNISRARNLGIGIASGEIVAFIDDDAVPEPTWLTQLTRGFEWPEAAASGGYVRGRNGISFQWRARTVDRTGTSAPLDLEGDSPVLLTPADGRAIKTEGTNMAVRRTVLAELGGFDPAFAFYLDETDLNMRLAARGHATAIVPLAEVHHAFAASTLRAENRAPRDLYDIGASTAVFLRKHCPNGEHRQVVAKLRAERRRTLLEHMRDGRLEPRDVRRLTARLEAGLAAGRVMALEPMPEIPHSPQWFLPFETRATGRSVVISGRLIRRKALREQAVAAAQTGDCVTLLLFSRSTLRHRVRLTRDAVWEQTGGLWGASTRSQPAMRMARLARRTAEEVRRIARQRGLDQA</sequence>
<name>A0A844VYK3_9RHOB</name>
<comment type="similarity">
    <text evidence="1">Belongs to the glycosyltransferase 2 family.</text>
</comment>
<protein>
    <submittedName>
        <fullName evidence="4">Glycosyltransferase</fullName>
    </submittedName>
</protein>
<dbReference type="AlphaFoldDB" id="A0A844VYK3"/>
<evidence type="ECO:0000256" key="2">
    <source>
        <dbReference type="ARBA" id="ARBA00022676"/>
    </source>
</evidence>
<dbReference type="RefSeq" id="WP_160380946.1">
    <property type="nucleotide sequence ID" value="NZ_WNXQ01000001.1"/>
</dbReference>
<dbReference type="SUPFAM" id="SSF53448">
    <property type="entry name" value="Nucleotide-diphospho-sugar transferases"/>
    <property type="match status" value="1"/>
</dbReference>
<accession>A0A844VYK3</accession>
<dbReference type="GO" id="GO:0016757">
    <property type="term" value="F:glycosyltransferase activity"/>
    <property type="evidence" value="ECO:0007669"/>
    <property type="project" value="UniProtKB-KW"/>
</dbReference>
<evidence type="ECO:0000256" key="1">
    <source>
        <dbReference type="ARBA" id="ARBA00006739"/>
    </source>
</evidence>
<comment type="caution">
    <text evidence="4">The sequence shown here is derived from an EMBL/GenBank/DDBJ whole genome shotgun (WGS) entry which is preliminary data.</text>
</comment>
<dbReference type="Pfam" id="PF13641">
    <property type="entry name" value="Glyco_tranf_2_3"/>
    <property type="match status" value="1"/>
</dbReference>
<gene>
    <name evidence="4" type="ORF">GLS40_02120</name>
</gene>
<evidence type="ECO:0000256" key="3">
    <source>
        <dbReference type="ARBA" id="ARBA00022679"/>
    </source>
</evidence>
<dbReference type="PANTHER" id="PTHR43179:SF12">
    <property type="entry name" value="GALACTOFURANOSYLTRANSFERASE GLFT2"/>
    <property type="match status" value="1"/>
</dbReference>
<organism evidence="4 5">
    <name type="scientific">Pseudooceanicola pacificus</name>
    <dbReference type="NCBI Taxonomy" id="2676438"/>
    <lineage>
        <taxon>Bacteria</taxon>
        <taxon>Pseudomonadati</taxon>
        <taxon>Pseudomonadota</taxon>
        <taxon>Alphaproteobacteria</taxon>
        <taxon>Rhodobacterales</taxon>
        <taxon>Paracoccaceae</taxon>
        <taxon>Pseudooceanicola</taxon>
    </lineage>
</organism>
<dbReference type="InterPro" id="IPR029044">
    <property type="entry name" value="Nucleotide-diphossugar_trans"/>
</dbReference>